<reference evidence="2" key="1">
    <citation type="journal article" date="2014" name="Genome Announc.">
        <title>Draft genome sequence of Colletotrichum sublineola, a destructive pathogen of cultivated sorghum.</title>
        <authorList>
            <person name="Baroncelli R."/>
            <person name="Sanz-Martin J.M."/>
            <person name="Rech G.E."/>
            <person name="Sukno S.A."/>
            <person name="Thon M.R."/>
        </authorList>
    </citation>
    <scope>NUCLEOTIDE SEQUENCE [LARGE SCALE GENOMIC DNA]</scope>
    <source>
        <strain evidence="2">TX430BB</strain>
    </source>
</reference>
<dbReference type="OMA" id="RNDCFEN"/>
<dbReference type="Pfam" id="PF12311">
    <property type="entry name" value="DUF3632"/>
    <property type="match status" value="1"/>
</dbReference>
<organism evidence="1 2">
    <name type="scientific">Colletotrichum sublineola</name>
    <name type="common">Sorghum anthracnose fungus</name>
    <dbReference type="NCBI Taxonomy" id="1173701"/>
    <lineage>
        <taxon>Eukaryota</taxon>
        <taxon>Fungi</taxon>
        <taxon>Dikarya</taxon>
        <taxon>Ascomycota</taxon>
        <taxon>Pezizomycotina</taxon>
        <taxon>Sordariomycetes</taxon>
        <taxon>Hypocreomycetidae</taxon>
        <taxon>Glomerellales</taxon>
        <taxon>Glomerellaceae</taxon>
        <taxon>Colletotrichum</taxon>
        <taxon>Colletotrichum graminicola species complex</taxon>
    </lineage>
</organism>
<dbReference type="EMBL" id="JMSE01000886">
    <property type="protein sequence ID" value="KDN66824.1"/>
    <property type="molecule type" value="Genomic_DNA"/>
</dbReference>
<dbReference type="Proteomes" id="UP000027238">
    <property type="component" value="Unassembled WGS sequence"/>
</dbReference>
<dbReference type="HOGENOM" id="CLU_041469_1_0_1"/>
<comment type="caution">
    <text evidence="1">The sequence shown here is derived from an EMBL/GenBank/DDBJ whole genome shotgun (WGS) entry which is preliminary data.</text>
</comment>
<dbReference type="PANTHER" id="PTHR38797:SF4">
    <property type="entry name" value="NUCLEAR PORE COMPLEX PROTEIN NUP85"/>
    <property type="match status" value="1"/>
</dbReference>
<keyword evidence="2" id="KW-1185">Reference proteome</keyword>
<evidence type="ECO:0000313" key="2">
    <source>
        <dbReference type="Proteomes" id="UP000027238"/>
    </source>
</evidence>
<name>A0A066XGP8_COLSU</name>
<accession>A0A066XGP8</accession>
<gene>
    <name evidence="1" type="ORF">CSUB01_03007</name>
</gene>
<dbReference type="eggNOG" id="ENOG502SQNN">
    <property type="taxonomic scope" value="Eukaryota"/>
</dbReference>
<protein>
    <submittedName>
        <fullName evidence="1">Uncharacterized protein</fullName>
    </submittedName>
</protein>
<proteinExistence type="predicted"/>
<dbReference type="InterPro" id="IPR022085">
    <property type="entry name" value="OpdG"/>
</dbReference>
<dbReference type="PANTHER" id="PTHR38797">
    <property type="entry name" value="NUCLEAR PORE COMPLEX PROTEIN NUP85-RELATED"/>
    <property type="match status" value="1"/>
</dbReference>
<evidence type="ECO:0000313" key="1">
    <source>
        <dbReference type="EMBL" id="KDN66824.1"/>
    </source>
</evidence>
<dbReference type="STRING" id="1173701.A0A066XGP8"/>
<dbReference type="InterPro" id="IPR053204">
    <property type="entry name" value="Oxopyrrolidines_Biosynth-assoc"/>
</dbReference>
<dbReference type="AlphaFoldDB" id="A0A066XGP8"/>
<sequence>MEDIANQSAQPDAPATPWIQFLDRELSQSTPEDVENGLCQIFRHLFTSPNASAATEAAQQVDGYYRDVYLPSDPFLKFLDDKGTAGFLNTLYELVFDLARVVPYDHEQQQLLVQFLIELVKLPTREVKIWDRKCLVYANEPIFGSVMEDNWNGSYPSDMFSSDAPAIAESFKEWVNLSAFLARCIQSGRNDCFENWDKYPGVDIRKGLEETHEKGPRRDCLQLVAIQYLLLAGEKLHGEMIVRHADGAEKRQWGLGKWQLWAEKLQDIEEGQEEDFDLGQAAKRARQMMVSLEPSIQPKLQDPSH</sequence>
<dbReference type="OrthoDB" id="3350591at2759"/>